<keyword evidence="4 6" id="KW-1133">Transmembrane helix</keyword>
<feature type="transmembrane region" description="Helical" evidence="6">
    <location>
        <begin position="43"/>
        <end position="64"/>
    </location>
</feature>
<evidence type="ECO:0000256" key="3">
    <source>
        <dbReference type="ARBA" id="ARBA00022692"/>
    </source>
</evidence>
<dbReference type="HOGENOM" id="CLU_063199_1_0_9"/>
<dbReference type="Pfam" id="PF10035">
    <property type="entry name" value="DUF2179"/>
    <property type="match status" value="1"/>
</dbReference>
<evidence type="ECO:0000259" key="7">
    <source>
        <dbReference type="Pfam" id="PF10035"/>
    </source>
</evidence>
<dbReference type="InterPro" id="IPR003740">
    <property type="entry name" value="YitT"/>
</dbReference>
<dbReference type="Gene3D" id="3.30.70.120">
    <property type="match status" value="1"/>
</dbReference>
<feature type="transmembrane region" description="Helical" evidence="6">
    <location>
        <begin position="145"/>
        <end position="165"/>
    </location>
</feature>
<comment type="subcellular location">
    <subcellularLocation>
        <location evidence="1">Cell membrane</location>
        <topology evidence="1">Multi-pass membrane protein</topology>
    </subcellularLocation>
</comment>
<reference evidence="8 9" key="1">
    <citation type="submission" date="2010-01" db="EMBL/GenBank/DDBJ databases">
        <authorList>
            <person name="Weinstock G."/>
            <person name="Sodergren E."/>
            <person name="Clifton S."/>
            <person name="Fulton L."/>
            <person name="Fulton B."/>
            <person name="Courtney L."/>
            <person name="Fronick C."/>
            <person name="Harrison M."/>
            <person name="Strong C."/>
            <person name="Farmer C."/>
            <person name="Delahaunty K."/>
            <person name="Markovic C."/>
            <person name="Hall O."/>
            <person name="Minx P."/>
            <person name="Tomlinson C."/>
            <person name="Mitreva M."/>
            <person name="Nelson J."/>
            <person name="Hou S."/>
            <person name="Wollam A."/>
            <person name="Pepin K.H."/>
            <person name="Johnson M."/>
            <person name="Bhonagiri V."/>
            <person name="Nash W.E."/>
            <person name="Warren W."/>
            <person name="Chinwalla A."/>
            <person name="Mardis E.R."/>
            <person name="Wilson R.K."/>
        </authorList>
    </citation>
    <scope>NUCLEOTIDE SEQUENCE [LARGE SCALE GENOMIC DNA]</scope>
    <source>
        <strain evidence="8 9">DSM 13479</strain>
    </source>
</reference>
<gene>
    <name evidence="8" type="ORF">CLOSTHATH_04928</name>
</gene>
<evidence type="ECO:0000313" key="8">
    <source>
        <dbReference type="EMBL" id="EFC96885.1"/>
    </source>
</evidence>
<feature type="transmembrane region" description="Helical" evidence="6">
    <location>
        <begin position="186"/>
        <end position="206"/>
    </location>
</feature>
<dbReference type="PIRSF" id="PIRSF006483">
    <property type="entry name" value="Membrane_protein_YitT"/>
    <property type="match status" value="1"/>
</dbReference>
<organism evidence="8 9">
    <name type="scientific">Hungatella hathewayi DSM 13479</name>
    <dbReference type="NCBI Taxonomy" id="566550"/>
    <lineage>
        <taxon>Bacteria</taxon>
        <taxon>Bacillati</taxon>
        <taxon>Bacillota</taxon>
        <taxon>Clostridia</taxon>
        <taxon>Lachnospirales</taxon>
        <taxon>Lachnospiraceae</taxon>
        <taxon>Hungatella</taxon>
    </lineage>
</organism>
<evidence type="ECO:0000256" key="5">
    <source>
        <dbReference type="ARBA" id="ARBA00023136"/>
    </source>
</evidence>
<dbReference type="PANTHER" id="PTHR33545:SF5">
    <property type="entry name" value="UPF0750 MEMBRANE PROTEIN YITT"/>
    <property type="match status" value="1"/>
</dbReference>
<feature type="transmembrane region" description="Helical" evidence="6">
    <location>
        <begin position="84"/>
        <end position="111"/>
    </location>
</feature>
<comment type="caution">
    <text evidence="8">The sequence shown here is derived from an EMBL/GenBank/DDBJ whole genome shotgun (WGS) entry which is preliminary data.</text>
</comment>
<sequence>MKDNLLIRYPEKGRVQMAEKQGVSDLYKKNAEKAGKDKRLRDAVSLFFILFGSVIVAVNLNTFVEQGKLVPGGFSGLAKLIQRVGLAFFGVKISFTFLNVVFNAIPAVFAYRIVGKKFTILSCVSLLTVSILVDQLPVIPITGDLLLISVFGGIINGLGMSLILNNRASGGGTDFIAMSLSAKYKISTFNYMLLFSAVIILISGAIFGMDIALYSIIYQFCNTQVINTLYKKYKKKTLLIVTDNPAAVSADLMELTNHSSTILKGFGSYSANKKYLLYTVLSDSDVKKMKKRIREQYPDTFVNVINSSDVVGNFYIQPLE</sequence>
<evidence type="ECO:0000313" key="9">
    <source>
        <dbReference type="Proteomes" id="UP000004968"/>
    </source>
</evidence>
<keyword evidence="5 6" id="KW-0472">Membrane</keyword>
<evidence type="ECO:0000256" key="1">
    <source>
        <dbReference type="ARBA" id="ARBA00004651"/>
    </source>
</evidence>
<accession>D3AMS8</accession>
<evidence type="ECO:0000256" key="6">
    <source>
        <dbReference type="SAM" id="Phobius"/>
    </source>
</evidence>
<name>D3AMS8_9FIRM</name>
<proteinExistence type="predicted"/>
<dbReference type="InterPro" id="IPR015867">
    <property type="entry name" value="N-reg_PII/ATP_PRibTrfase_C"/>
</dbReference>
<dbReference type="Pfam" id="PF02588">
    <property type="entry name" value="YitT_membrane"/>
    <property type="match status" value="1"/>
</dbReference>
<dbReference type="AlphaFoldDB" id="D3AMS8"/>
<dbReference type="InterPro" id="IPR019264">
    <property type="entry name" value="DUF2179"/>
</dbReference>
<evidence type="ECO:0000256" key="2">
    <source>
        <dbReference type="ARBA" id="ARBA00022475"/>
    </source>
</evidence>
<protein>
    <recommendedName>
        <fullName evidence="7">DUF2179 domain-containing protein</fullName>
    </recommendedName>
</protein>
<dbReference type="GO" id="GO:0005886">
    <property type="term" value="C:plasma membrane"/>
    <property type="evidence" value="ECO:0007669"/>
    <property type="project" value="UniProtKB-SubCell"/>
</dbReference>
<dbReference type="PANTHER" id="PTHR33545">
    <property type="entry name" value="UPF0750 MEMBRANE PROTEIN YITT-RELATED"/>
    <property type="match status" value="1"/>
</dbReference>
<dbReference type="Proteomes" id="UP000004968">
    <property type="component" value="Unassembled WGS sequence"/>
</dbReference>
<feature type="transmembrane region" description="Helical" evidence="6">
    <location>
        <begin position="118"/>
        <end position="139"/>
    </location>
</feature>
<evidence type="ECO:0000256" key="4">
    <source>
        <dbReference type="ARBA" id="ARBA00022989"/>
    </source>
</evidence>
<feature type="domain" description="DUF2179" evidence="7">
    <location>
        <begin position="259"/>
        <end position="312"/>
    </location>
</feature>
<dbReference type="EMBL" id="ACIO01000480">
    <property type="protein sequence ID" value="EFC96885.1"/>
    <property type="molecule type" value="Genomic_DNA"/>
</dbReference>
<keyword evidence="2" id="KW-1003">Cell membrane</keyword>
<dbReference type="InterPro" id="IPR051461">
    <property type="entry name" value="UPF0750_membrane"/>
</dbReference>
<keyword evidence="3 6" id="KW-0812">Transmembrane</keyword>